<gene>
    <name evidence="1" type="ORF">L1987_76480</name>
</gene>
<keyword evidence="2" id="KW-1185">Reference proteome</keyword>
<reference evidence="1 2" key="2">
    <citation type="journal article" date="2022" name="Mol. Ecol. Resour.">
        <title>The genomes of chicory, endive, great burdock and yacon provide insights into Asteraceae paleo-polyploidization history and plant inulin production.</title>
        <authorList>
            <person name="Fan W."/>
            <person name="Wang S."/>
            <person name="Wang H."/>
            <person name="Wang A."/>
            <person name="Jiang F."/>
            <person name="Liu H."/>
            <person name="Zhao H."/>
            <person name="Xu D."/>
            <person name="Zhang Y."/>
        </authorList>
    </citation>
    <scope>NUCLEOTIDE SEQUENCE [LARGE SCALE GENOMIC DNA]</scope>
    <source>
        <strain evidence="2">cv. Yunnan</strain>
        <tissue evidence="1">Leaves</tissue>
    </source>
</reference>
<organism evidence="1 2">
    <name type="scientific">Smallanthus sonchifolius</name>
    <dbReference type="NCBI Taxonomy" id="185202"/>
    <lineage>
        <taxon>Eukaryota</taxon>
        <taxon>Viridiplantae</taxon>
        <taxon>Streptophyta</taxon>
        <taxon>Embryophyta</taxon>
        <taxon>Tracheophyta</taxon>
        <taxon>Spermatophyta</taxon>
        <taxon>Magnoliopsida</taxon>
        <taxon>eudicotyledons</taxon>
        <taxon>Gunneridae</taxon>
        <taxon>Pentapetalae</taxon>
        <taxon>asterids</taxon>
        <taxon>campanulids</taxon>
        <taxon>Asterales</taxon>
        <taxon>Asteraceae</taxon>
        <taxon>Asteroideae</taxon>
        <taxon>Heliantheae alliance</taxon>
        <taxon>Millerieae</taxon>
        <taxon>Smallanthus</taxon>
    </lineage>
</organism>
<name>A0ACB8Z849_9ASTR</name>
<accession>A0ACB8Z849</accession>
<dbReference type="EMBL" id="CM042043">
    <property type="protein sequence ID" value="KAI3693536.1"/>
    <property type="molecule type" value="Genomic_DNA"/>
</dbReference>
<evidence type="ECO:0000313" key="2">
    <source>
        <dbReference type="Proteomes" id="UP001056120"/>
    </source>
</evidence>
<comment type="caution">
    <text evidence="1">The sequence shown here is derived from an EMBL/GenBank/DDBJ whole genome shotgun (WGS) entry which is preliminary data.</text>
</comment>
<dbReference type="Proteomes" id="UP001056120">
    <property type="component" value="Linkage Group LG26"/>
</dbReference>
<proteinExistence type="predicted"/>
<evidence type="ECO:0000313" key="1">
    <source>
        <dbReference type="EMBL" id="KAI3693536.1"/>
    </source>
</evidence>
<reference evidence="2" key="1">
    <citation type="journal article" date="2022" name="Mol. Ecol. Resour.">
        <title>The genomes of chicory, endive, great burdock and yacon provide insights into Asteraceae palaeo-polyploidization history and plant inulin production.</title>
        <authorList>
            <person name="Fan W."/>
            <person name="Wang S."/>
            <person name="Wang H."/>
            <person name="Wang A."/>
            <person name="Jiang F."/>
            <person name="Liu H."/>
            <person name="Zhao H."/>
            <person name="Xu D."/>
            <person name="Zhang Y."/>
        </authorList>
    </citation>
    <scope>NUCLEOTIDE SEQUENCE [LARGE SCALE GENOMIC DNA]</scope>
    <source>
        <strain evidence="2">cv. Yunnan</strain>
    </source>
</reference>
<sequence>MNSSKTRRKVVVASAENGDSGDKLDQLLLSSSICNGEDLSPFICKTFASGKPETLLHHLRHFCRSKEAEIEEVCKVHYQDFIMAVEDLRSLLSGVESLKSSISNSNYQLQSVASPLLTSLDSFTEARNKCRNINLVIDSLRICVQLMELCSRANLIYRRITFTWH</sequence>
<protein>
    <submittedName>
        <fullName evidence="1">Uncharacterized protein</fullName>
    </submittedName>
</protein>